<proteinExistence type="predicted"/>
<reference evidence="1" key="1">
    <citation type="submission" date="2013-11" db="EMBL/GenBank/DDBJ databases">
        <title>The Genome Sequence of Phytophthora parasitica IAC_01/95.</title>
        <authorList>
            <consortium name="The Broad Institute Genomics Platform"/>
            <person name="Russ C."/>
            <person name="Tyler B."/>
            <person name="Panabieres F."/>
            <person name="Shan W."/>
            <person name="Tripathy S."/>
            <person name="Grunwald N."/>
            <person name="Machado M."/>
            <person name="Johnson C.S."/>
            <person name="Arredondo F."/>
            <person name="Hong C."/>
            <person name="Coffey M."/>
            <person name="Young S.K."/>
            <person name="Zeng Q."/>
            <person name="Gargeya S."/>
            <person name="Fitzgerald M."/>
            <person name="Abouelleil A."/>
            <person name="Alvarado L."/>
            <person name="Chapman S.B."/>
            <person name="Gainer-Dewar J."/>
            <person name="Goldberg J."/>
            <person name="Griggs A."/>
            <person name="Gujja S."/>
            <person name="Hansen M."/>
            <person name="Howarth C."/>
            <person name="Imamovic A."/>
            <person name="Ireland A."/>
            <person name="Larimer J."/>
            <person name="McCowan C."/>
            <person name="Murphy C."/>
            <person name="Pearson M."/>
            <person name="Poon T.W."/>
            <person name="Priest M."/>
            <person name="Roberts A."/>
            <person name="Saif S."/>
            <person name="Shea T."/>
            <person name="Sykes S."/>
            <person name="Wortman J."/>
            <person name="Nusbaum C."/>
            <person name="Birren B."/>
        </authorList>
    </citation>
    <scope>NUCLEOTIDE SEQUENCE [LARGE SCALE GENOMIC DNA]</scope>
    <source>
        <strain evidence="1">IAC_01/95</strain>
    </source>
</reference>
<accession>W2MP64</accession>
<name>W2MP64_PHYNI</name>
<dbReference type="Proteomes" id="UP000054532">
    <property type="component" value="Unassembled WGS sequence"/>
</dbReference>
<protein>
    <submittedName>
        <fullName evidence="1">Uncharacterized protein</fullName>
    </submittedName>
</protein>
<gene>
    <name evidence="1" type="ORF">L914_15466</name>
</gene>
<organism evidence="1">
    <name type="scientific">Phytophthora nicotianae</name>
    <name type="common">Potato buckeye rot agent</name>
    <name type="synonym">Phytophthora parasitica</name>
    <dbReference type="NCBI Taxonomy" id="4792"/>
    <lineage>
        <taxon>Eukaryota</taxon>
        <taxon>Sar</taxon>
        <taxon>Stramenopiles</taxon>
        <taxon>Oomycota</taxon>
        <taxon>Peronosporomycetes</taxon>
        <taxon>Peronosporales</taxon>
        <taxon>Peronosporaceae</taxon>
        <taxon>Phytophthora</taxon>
    </lineage>
</organism>
<sequence>MSPIPLSGLLDVQVKILAVSAHTLYAPEVPRTCTGQGLTH</sequence>
<evidence type="ECO:0000313" key="1">
    <source>
        <dbReference type="EMBL" id="ETM38161.1"/>
    </source>
</evidence>
<dbReference type="EMBL" id="KI694954">
    <property type="protein sequence ID" value="ETM38161.1"/>
    <property type="molecule type" value="Genomic_DNA"/>
</dbReference>
<dbReference type="AlphaFoldDB" id="W2MP64"/>